<feature type="transmembrane region" description="Helical" evidence="1">
    <location>
        <begin position="153"/>
        <end position="174"/>
    </location>
</feature>
<feature type="transmembrane region" description="Helical" evidence="1">
    <location>
        <begin position="81"/>
        <end position="99"/>
    </location>
</feature>
<dbReference type="AlphaFoldDB" id="A0A1I4ZS32"/>
<feature type="transmembrane region" description="Helical" evidence="1">
    <location>
        <begin position="7"/>
        <end position="28"/>
    </location>
</feature>
<dbReference type="OrthoDB" id="9786064at2"/>
<name>A0A1I4ZS32_9FLAO</name>
<evidence type="ECO:0000313" key="3">
    <source>
        <dbReference type="Proteomes" id="UP000199153"/>
    </source>
</evidence>
<dbReference type="RefSeq" id="WP_093407783.1">
    <property type="nucleotide sequence ID" value="NZ_FOVL01000007.1"/>
</dbReference>
<dbReference type="Proteomes" id="UP000199153">
    <property type="component" value="Unassembled WGS sequence"/>
</dbReference>
<evidence type="ECO:0000313" key="2">
    <source>
        <dbReference type="EMBL" id="SFN53042.1"/>
    </source>
</evidence>
<feature type="transmembrane region" description="Helical" evidence="1">
    <location>
        <begin position="40"/>
        <end position="60"/>
    </location>
</feature>
<feature type="transmembrane region" description="Helical" evidence="1">
    <location>
        <begin position="181"/>
        <end position="200"/>
    </location>
</feature>
<sequence length="201" mass="23196">MNFLLKSASYIFHPIWMPLGGSLIYFLVTPRFFPSGVIQAKLLAIAILTIFIPVVFYFLLRNLGKVDSIFMRNAKERKWPLFFFILLILMILKQILNVYNYPALYYYFTGILISGVVAYLFSVFRIKISLHMMGLAGLTMFLAGLSIHYRINLVYSILFLVLASGLTGSSRLYYKAHTPPELLLGFLAGFLPQLILWRFWL</sequence>
<evidence type="ECO:0000256" key="1">
    <source>
        <dbReference type="SAM" id="Phobius"/>
    </source>
</evidence>
<dbReference type="EMBL" id="FOVL01000007">
    <property type="protein sequence ID" value="SFN53042.1"/>
    <property type="molecule type" value="Genomic_DNA"/>
</dbReference>
<keyword evidence="1" id="KW-1133">Transmembrane helix</keyword>
<organism evidence="2 3">
    <name type="scientific">Salegentibacter flavus</name>
    <dbReference type="NCBI Taxonomy" id="287099"/>
    <lineage>
        <taxon>Bacteria</taxon>
        <taxon>Pseudomonadati</taxon>
        <taxon>Bacteroidota</taxon>
        <taxon>Flavobacteriia</taxon>
        <taxon>Flavobacteriales</taxon>
        <taxon>Flavobacteriaceae</taxon>
        <taxon>Salegentibacter</taxon>
    </lineage>
</organism>
<keyword evidence="1" id="KW-0472">Membrane</keyword>
<reference evidence="2 3" key="1">
    <citation type="submission" date="2016-10" db="EMBL/GenBank/DDBJ databases">
        <authorList>
            <person name="de Groot N.N."/>
        </authorList>
    </citation>
    <scope>NUCLEOTIDE SEQUENCE [LARGE SCALE GENOMIC DNA]</scope>
    <source>
        <strain evidence="2 3">DSM 17794</strain>
    </source>
</reference>
<dbReference type="STRING" id="287099.SAMN05660413_01476"/>
<protein>
    <recommendedName>
        <fullName evidence="4">PAP2 superfamily protein</fullName>
    </recommendedName>
</protein>
<gene>
    <name evidence="2" type="ORF">SAMN05660413_01476</name>
</gene>
<proteinExistence type="predicted"/>
<evidence type="ECO:0008006" key="4">
    <source>
        <dbReference type="Google" id="ProtNLM"/>
    </source>
</evidence>
<keyword evidence="3" id="KW-1185">Reference proteome</keyword>
<accession>A0A1I4ZS32</accession>
<feature type="transmembrane region" description="Helical" evidence="1">
    <location>
        <begin position="105"/>
        <end position="121"/>
    </location>
</feature>
<keyword evidence="1" id="KW-0812">Transmembrane</keyword>